<dbReference type="EMBL" id="KV921612">
    <property type="protein sequence ID" value="ORE12737.1"/>
    <property type="molecule type" value="Genomic_DNA"/>
</dbReference>
<dbReference type="VEuPathDB" id="FungiDB:BCV72DRAFT_243890"/>
<evidence type="ECO:0000259" key="3">
    <source>
        <dbReference type="Pfam" id="PF07282"/>
    </source>
</evidence>
<feature type="domain" description="Cas12f1-like TNB" evidence="3">
    <location>
        <begin position="12"/>
        <end position="68"/>
    </location>
</feature>
<keyword evidence="1" id="KW-0238">DNA-binding</keyword>
<dbReference type="AlphaFoldDB" id="A0A1X0RL26"/>
<protein>
    <recommendedName>
        <fullName evidence="3">Cas12f1-like TNB domain-containing protein</fullName>
    </recommendedName>
</protein>
<reference evidence="4 5" key="1">
    <citation type="journal article" date="2016" name="Proc. Natl. Acad. Sci. U.S.A.">
        <title>Lipid metabolic changes in an early divergent fungus govern the establishment of a mutualistic symbiosis with endobacteria.</title>
        <authorList>
            <person name="Lastovetsky O.A."/>
            <person name="Gaspar M.L."/>
            <person name="Mondo S.J."/>
            <person name="LaButti K.M."/>
            <person name="Sandor L."/>
            <person name="Grigoriev I.V."/>
            <person name="Henry S.A."/>
            <person name="Pawlowska T.E."/>
        </authorList>
    </citation>
    <scope>NUCLEOTIDE SEQUENCE [LARGE SCALE GENOMIC DNA]</scope>
    <source>
        <strain evidence="4 5">ATCC 11559</strain>
    </source>
</reference>
<evidence type="ECO:0000256" key="1">
    <source>
        <dbReference type="ARBA" id="ARBA00023125"/>
    </source>
</evidence>
<evidence type="ECO:0000313" key="4">
    <source>
        <dbReference type="EMBL" id="ORE12737.1"/>
    </source>
</evidence>
<sequence>MHKEGLGELLLLDINEYKTSMTCNSCFNQDLENLKRGEGGDVKKIHQVLKCKSCNIFWNRDAMAAKNMLTIARSIWNDHGRPNVFKRQLATSNVVTSFHSTHASNAAAPKNPASTLISSLPVPPSLTSPSLTFETSSQPKPPALRLPI</sequence>
<feature type="region of interest" description="Disordered" evidence="2">
    <location>
        <begin position="127"/>
        <end position="148"/>
    </location>
</feature>
<dbReference type="Pfam" id="PF07282">
    <property type="entry name" value="Cas12f1-like_TNB"/>
    <property type="match status" value="1"/>
</dbReference>
<feature type="compositionally biased region" description="Pro residues" evidence="2">
    <location>
        <begin position="139"/>
        <end position="148"/>
    </location>
</feature>
<dbReference type="InterPro" id="IPR010095">
    <property type="entry name" value="Cas12f1-like_TNB"/>
</dbReference>
<gene>
    <name evidence="4" type="ORF">BCV71DRAFT_268931</name>
</gene>
<feature type="compositionally biased region" description="Low complexity" evidence="2">
    <location>
        <begin position="127"/>
        <end position="137"/>
    </location>
</feature>
<name>A0A1X0RL26_RHIZD</name>
<organism evidence="4 5">
    <name type="scientific">Rhizopus microsporus</name>
    <dbReference type="NCBI Taxonomy" id="58291"/>
    <lineage>
        <taxon>Eukaryota</taxon>
        <taxon>Fungi</taxon>
        <taxon>Fungi incertae sedis</taxon>
        <taxon>Mucoromycota</taxon>
        <taxon>Mucoromycotina</taxon>
        <taxon>Mucoromycetes</taxon>
        <taxon>Mucorales</taxon>
        <taxon>Mucorineae</taxon>
        <taxon>Rhizopodaceae</taxon>
        <taxon>Rhizopus</taxon>
    </lineage>
</organism>
<dbReference type="GO" id="GO:0003677">
    <property type="term" value="F:DNA binding"/>
    <property type="evidence" value="ECO:0007669"/>
    <property type="project" value="UniProtKB-KW"/>
</dbReference>
<evidence type="ECO:0000313" key="5">
    <source>
        <dbReference type="Proteomes" id="UP000242381"/>
    </source>
</evidence>
<evidence type="ECO:0000256" key="2">
    <source>
        <dbReference type="SAM" id="MobiDB-lite"/>
    </source>
</evidence>
<accession>A0A1X0RL26</accession>
<proteinExistence type="predicted"/>
<dbReference type="Proteomes" id="UP000242381">
    <property type="component" value="Unassembled WGS sequence"/>
</dbReference>